<dbReference type="KEGG" id="abs:AZOBR_40035"/>
<dbReference type="EMBL" id="HE577327">
    <property type="protein sequence ID" value="CCC96866.1"/>
    <property type="molecule type" value="Genomic_DNA"/>
</dbReference>
<dbReference type="AlphaFoldDB" id="A0A9P1JNW4"/>
<evidence type="ECO:0000313" key="3">
    <source>
        <dbReference type="Proteomes" id="UP000007319"/>
    </source>
</evidence>
<dbReference type="Proteomes" id="UP000007319">
    <property type="component" value="Chromosome"/>
</dbReference>
<accession>A0A9P1JNW4</accession>
<sequence length="26" mass="2809">MFGSESGGRDAIPNATAMMWHRSPDS</sequence>
<feature type="region of interest" description="Disordered" evidence="1">
    <location>
        <begin position="1"/>
        <end position="26"/>
    </location>
</feature>
<gene>
    <name evidence="2" type="ORF">AZOBR_40035</name>
</gene>
<name>A0A9P1JNW4_9PROT</name>
<protein>
    <submittedName>
        <fullName evidence="2">Uncharacterized protein</fullName>
    </submittedName>
</protein>
<keyword evidence="3" id="KW-1185">Reference proteome</keyword>
<reference evidence="2 3" key="1">
    <citation type="journal article" date="2011" name="PLoS Genet.">
        <title>Azospirillum genomes reveal transition of bacteria from aquatic to terrestrial environments.</title>
        <authorList>
            <person name="Wisniewski-Dye F."/>
            <person name="Borziak K."/>
            <person name="Khalsa-Moyers G."/>
            <person name="Alexandre G."/>
            <person name="Sukharnikov L.O."/>
            <person name="Wuichet K."/>
            <person name="Hurst G.B."/>
            <person name="McDonald W.H."/>
            <person name="Robertson J.S."/>
            <person name="Barbe V."/>
            <person name="Calteau A."/>
            <person name="Rouy Z."/>
            <person name="Mangenot S."/>
            <person name="Prigent-Combaret C."/>
            <person name="Normand P."/>
            <person name="Boyer M."/>
            <person name="Siguier P."/>
            <person name="Dessaux Y."/>
            <person name="Elmerich C."/>
            <person name="Condemine G."/>
            <person name="Krishnen G."/>
            <person name="Kennedy I."/>
            <person name="Paterson A.H."/>
            <person name="Gonzalez V."/>
            <person name="Mavingui P."/>
            <person name="Zhulin I.B."/>
        </authorList>
    </citation>
    <scope>NUCLEOTIDE SEQUENCE [LARGE SCALE GENOMIC DNA]</scope>
    <source>
        <strain evidence="2 3">Sp245</strain>
    </source>
</reference>
<organism evidence="2 3">
    <name type="scientific">Azospirillum baldaniorum</name>
    <dbReference type="NCBI Taxonomy" id="1064539"/>
    <lineage>
        <taxon>Bacteria</taxon>
        <taxon>Pseudomonadati</taxon>
        <taxon>Pseudomonadota</taxon>
        <taxon>Alphaproteobacteria</taxon>
        <taxon>Rhodospirillales</taxon>
        <taxon>Azospirillaceae</taxon>
        <taxon>Azospirillum</taxon>
    </lineage>
</organism>
<proteinExistence type="predicted"/>
<evidence type="ECO:0000313" key="2">
    <source>
        <dbReference type="EMBL" id="CCC96866.1"/>
    </source>
</evidence>
<evidence type="ECO:0000256" key="1">
    <source>
        <dbReference type="SAM" id="MobiDB-lite"/>
    </source>
</evidence>